<dbReference type="EC" id="3.4.14.-" evidence="6"/>
<comment type="function">
    <text evidence="6">Catalyzes the removal of dipeptides from the N-terminus of oligopeptides.</text>
</comment>
<evidence type="ECO:0000256" key="6">
    <source>
        <dbReference type="RuleBase" id="RU366067"/>
    </source>
</evidence>
<comment type="caution">
    <text evidence="7">The sequence shown here is derived from an EMBL/GenBank/DDBJ whole genome shotgun (WGS) entry which is preliminary data.</text>
</comment>
<comment type="similarity">
    <text evidence="1 6">Belongs to the peptidase S46 family.</text>
</comment>
<evidence type="ECO:0000313" key="7">
    <source>
        <dbReference type="EMBL" id="NIK90299.1"/>
    </source>
</evidence>
<feature type="chain" id="PRO_5033098038" description="Dipeptidyl-peptidase" evidence="6">
    <location>
        <begin position="20"/>
        <end position="682"/>
    </location>
</feature>
<gene>
    <name evidence="7" type="ORF">FHS83_003617</name>
</gene>
<keyword evidence="2 6" id="KW-0031">Aminopeptidase</keyword>
<keyword evidence="6" id="KW-0720">Serine protease</keyword>
<name>A0A846N455_9PROT</name>
<protein>
    <recommendedName>
        <fullName evidence="6">Dipeptidyl-peptidase</fullName>
        <ecNumber evidence="6">3.4.14.-</ecNumber>
    </recommendedName>
</protein>
<accession>A0A846N455</accession>
<dbReference type="SUPFAM" id="SSF50494">
    <property type="entry name" value="Trypsin-like serine proteases"/>
    <property type="match status" value="1"/>
</dbReference>
<reference evidence="7 8" key="1">
    <citation type="submission" date="2020-03" db="EMBL/GenBank/DDBJ databases">
        <title>Genomic Encyclopedia of Type Strains, Phase IV (KMG-IV): sequencing the most valuable type-strain genomes for metagenomic binning, comparative biology and taxonomic classification.</title>
        <authorList>
            <person name="Goeker M."/>
        </authorList>
    </citation>
    <scope>NUCLEOTIDE SEQUENCE [LARGE SCALE GENOMIC DNA]</scope>
    <source>
        <strain evidence="7 8">DSM 19867</strain>
    </source>
</reference>
<dbReference type="EMBL" id="JAASRM010000001">
    <property type="protein sequence ID" value="NIK90299.1"/>
    <property type="molecule type" value="Genomic_DNA"/>
</dbReference>
<dbReference type="Pfam" id="PF10459">
    <property type="entry name" value="Peptidase_S46"/>
    <property type="match status" value="1"/>
</dbReference>
<evidence type="ECO:0000313" key="8">
    <source>
        <dbReference type="Proteomes" id="UP000570514"/>
    </source>
</evidence>
<evidence type="ECO:0000256" key="5">
    <source>
        <dbReference type="ARBA" id="ARBA00022801"/>
    </source>
</evidence>
<keyword evidence="3 6" id="KW-0645">Protease</keyword>
<keyword evidence="5 6" id="KW-0378">Hydrolase</keyword>
<evidence type="ECO:0000256" key="1">
    <source>
        <dbReference type="ARBA" id="ARBA00010491"/>
    </source>
</evidence>
<dbReference type="GO" id="GO:0008239">
    <property type="term" value="F:dipeptidyl-peptidase activity"/>
    <property type="evidence" value="ECO:0007669"/>
    <property type="project" value="UniProtKB-UniRule"/>
</dbReference>
<organism evidence="7 8">
    <name type="scientific">Rhizomicrobium palustre</name>
    <dbReference type="NCBI Taxonomy" id="189966"/>
    <lineage>
        <taxon>Bacteria</taxon>
        <taxon>Pseudomonadati</taxon>
        <taxon>Pseudomonadota</taxon>
        <taxon>Alphaproteobacteria</taxon>
        <taxon>Micropepsales</taxon>
        <taxon>Micropepsaceae</taxon>
        <taxon>Rhizomicrobium</taxon>
    </lineage>
</organism>
<proteinExistence type="inferred from homology"/>
<dbReference type="GO" id="GO:0070009">
    <property type="term" value="F:serine-type aminopeptidase activity"/>
    <property type="evidence" value="ECO:0007669"/>
    <property type="project" value="UniProtKB-UniRule"/>
</dbReference>
<evidence type="ECO:0000256" key="4">
    <source>
        <dbReference type="ARBA" id="ARBA00022729"/>
    </source>
</evidence>
<dbReference type="InterPro" id="IPR043504">
    <property type="entry name" value="Peptidase_S1_PA_chymotrypsin"/>
</dbReference>
<dbReference type="RefSeq" id="WP_167084725.1">
    <property type="nucleotide sequence ID" value="NZ_BAAADC010000001.1"/>
</dbReference>
<dbReference type="GO" id="GO:0043171">
    <property type="term" value="P:peptide catabolic process"/>
    <property type="evidence" value="ECO:0007669"/>
    <property type="project" value="UniProtKB-UniRule"/>
</dbReference>
<dbReference type="InterPro" id="IPR019500">
    <property type="entry name" value="Pep_S46"/>
</dbReference>
<dbReference type="PANTHER" id="PTHR38469">
    <property type="entry name" value="PERIPLASMIC PEPTIDASE SUBFAMILY S1B"/>
    <property type="match status" value="1"/>
</dbReference>
<dbReference type="Gene3D" id="2.40.10.10">
    <property type="entry name" value="Trypsin-like serine proteases"/>
    <property type="match status" value="1"/>
</dbReference>
<dbReference type="Proteomes" id="UP000570514">
    <property type="component" value="Unassembled WGS sequence"/>
</dbReference>
<dbReference type="AlphaFoldDB" id="A0A846N455"/>
<evidence type="ECO:0000256" key="2">
    <source>
        <dbReference type="ARBA" id="ARBA00022438"/>
    </source>
</evidence>
<keyword evidence="4 6" id="KW-0732">Signal</keyword>
<sequence>MKRFIAPAALLLACSPSLADEGMWTFDNFPAQTVKAKYGVTIDQNWRDTVMAASAKLGAGCSSSIVSPNGLVLTNHHCVRSCIQANSTAVADYVQDGFLPAKREDEKRCPGMAVEILTSISDVTQVVNAATQGAAEYLKAREGAIAAIEKEACDSKEALRCQVTALYQGGQFKLYTYRRYSDVRLAFAPEKRIAFFGGDTDNFTFPRHTLDFALVRLYENDKPVKTPQHLRWSAANPAVNEIAFVSGNPASTSRLMTVSELEGLRDIILPNTLLTLSELRGTLTQFGTESPDHARQINNYLFGIENRFKAYRGRFDALLDPVMMARKRAAEADFKAKVKANTDLAASIGDPWAELEKVQTQRLALEKPYLWLEARAGYDSDLFEYARAIVRGTIEREKPEKERLREFSDARLEGLKSFLSRERVFYADLDRVLLTFWLSKLRENLTPGSQAATLFLGKESPESLAGKLMQSRLADPAYRKALWEGGRKAVDASDDPMIRLVLLTDAASRAARKTYEDQITAPTERAEEKIAKARFAIYGTSDYPDATQTPRLSYGAVEGWNEFGTEIASFTYLQGLYARATGKTPYVLSERWSMAEKKLRPGVVFNFTTSNDVTGGNSGSPVLNARREVIGVIFDGNAASLGGDYWYDGRRNRAIALSTAAITEALKTVYHQEALVKELMGK</sequence>
<evidence type="ECO:0000256" key="3">
    <source>
        <dbReference type="ARBA" id="ARBA00022670"/>
    </source>
</evidence>
<dbReference type="GO" id="GO:0006508">
    <property type="term" value="P:proteolysis"/>
    <property type="evidence" value="ECO:0007669"/>
    <property type="project" value="UniProtKB-KW"/>
</dbReference>
<dbReference type="InterPro" id="IPR009003">
    <property type="entry name" value="Peptidase_S1_PA"/>
</dbReference>
<feature type="signal peptide" evidence="6">
    <location>
        <begin position="1"/>
        <end position="19"/>
    </location>
</feature>
<keyword evidence="8" id="KW-1185">Reference proteome</keyword>
<dbReference type="PANTHER" id="PTHR38469:SF1">
    <property type="entry name" value="PERIPLASMIC PEPTIDASE SUBFAMILY S1B"/>
    <property type="match status" value="1"/>
</dbReference>